<dbReference type="PANTHER" id="PTHR17920">
    <property type="entry name" value="TRANSMEMBRANE AND COILED-COIL DOMAIN-CONTAINING PROTEIN 4 TMCO4"/>
    <property type="match status" value="1"/>
</dbReference>
<keyword evidence="5 7" id="KW-0472">Membrane</keyword>
<dbReference type="Pfam" id="PF05277">
    <property type="entry name" value="DUF726"/>
    <property type="match status" value="1"/>
</dbReference>
<dbReference type="InterPro" id="IPR029058">
    <property type="entry name" value="AB_hydrolase_fold"/>
</dbReference>
<dbReference type="InParanoid" id="W4KJN8"/>
<feature type="transmembrane region" description="Helical" evidence="7">
    <location>
        <begin position="300"/>
        <end position="322"/>
    </location>
</feature>
<sequence length="464" mass="49383">GNCPELDPLSDSSIGDLLRLPTSAAVSQTINIILFIHITTSKSYSPHTRSFLSQFSHLDERTIAATLKNPESALKEAEQLVEQTKDEHAFKGKTFRMVGMGLGAIAGGVLVGVTGGLAAPLVGAGVTALFGALGVGGTAVGLLASGLASSSVVCGALFGAYGAQSTAGMVRRYTREIRDLAVLPVRRPEETLAVRLCVSGWLTDRGDVTAPWTVFEGDDTYALQWEVEALEELSSALYTLVKTSAMRYVKAELIKRTFLASLMSSLAPIAWLNIGRIIALKAGSVLATLLSSHAFGTRPITLTGYSLGALVIFEALTQLAALPPSRTTHLIHDVFLFGAPVPADGRTWSAVRRLVAGRLINGYAASDYVLAVLARATDASWNVAGLQVVDVQGVENVCCDDAGVDGHLKWRGMIGRCLEICRAPGVNHEEVERQTREVRDTENTPELTSEEIGEATKPGLNEIR</sequence>
<dbReference type="EMBL" id="KI925455">
    <property type="protein sequence ID" value="ETW86067.1"/>
    <property type="molecule type" value="Genomic_DNA"/>
</dbReference>
<comment type="subcellular location">
    <subcellularLocation>
        <location evidence="1">Membrane</location>
        <topology evidence="1">Multi-pass membrane protein</topology>
    </subcellularLocation>
</comment>
<reference evidence="8 9" key="1">
    <citation type="journal article" date="2012" name="New Phytol.">
        <title>Insight into trade-off between wood decay and parasitism from the genome of a fungal forest pathogen.</title>
        <authorList>
            <person name="Olson A."/>
            <person name="Aerts A."/>
            <person name="Asiegbu F."/>
            <person name="Belbahri L."/>
            <person name="Bouzid O."/>
            <person name="Broberg A."/>
            <person name="Canback B."/>
            <person name="Coutinho P.M."/>
            <person name="Cullen D."/>
            <person name="Dalman K."/>
            <person name="Deflorio G."/>
            <person name="van Diepen L.T."/>
            <person name="Dunand C."/>
            <person name="Duplessis S."/>
            <person name="Durling M."/>
            <person name="Gonthier P."/>
            <person name="Grimwood J."/>
            <person name="Fossdal C.G."/>
            <person name="Hansson D."/>
            <person name="Henrissat B."/>
            <person name="Hietala A."/>
            <person name="Himmelstrand K."/>
            <person name="Hoffmeister D."/>
            <person name="Hogberg N."/>
            <person name="James T.Y."/>
            <person name="Karlsson M."/>
            <person name="Kohler A."/>
            <person name="Kues U."/>
            <person name="Lee Y.H."/>
            <person name="Lin Y.C."/>
            <person name="Lind M."/>
            <person name="Lindquist E."/>
            <person name="Lombard V."/>
            <person name="Lucas S."/>
            <person name="Lunden K."/>
            <person name="Morin E."/>
            <person name="Murat C."/>
            <person name="Park J."/>
            <person name="Raffaello T."/>
            <person name="Rouze P."/>
            <person name="Salamov A."/>
            <person name="Schmutz J."/>
            <person name="Solheim H."/>
            <person name="Stahlberg J."/>
            <person name="Velez H."/>
            <person name="de Vries R.P."/>
            <person name="Wiebenga A."/>
            <person name="Woodward S."/>
            <person name="Yakovlev I."/>
            <person name="Garbelotto M."/>
            <person name="Martin F."/>
            <person name="Grigoriev I.V."/>
            <person name="Stenlid J."/>
        </authorList>
    </citation>
    <scope>NUCLEOTIDE SEQUENCE [LARGE SCALE GENOMIC DNA]</scope>
    <source>
        <strain evidence="8 9">TC 32-1</strain>
    </source>
</reference>
<dbReference type="GO" id="GO:0016020">
    <property type="term" value="C:membrane"/>
    <property type="evidence" value="ECO:0007669"/>
    <property type="project" value="UniProtKB-SubCell"/>
</dbReference>
<organism evidence="8 9">
    <name type="scientific">Heterobasidion irregulare (strain TC 32-1)</name>
    <dbReference type="NCBI Taxonomy" id="747525"/>
    <lineage>
        <taxon>Eukaryota</taxon>
        <taxon>Fungi</taxon>
        <taxon>Dikarya</taxon>
        <taxon>Basidiomycota</taxon>
        <taxon>Agaricomycotina</taxon>
        <taxon>Agaricomycetes</taxon>
        <taxon>Russulales</taxon>
        <taxon>Bondarzewiaceae</taxon>
        <taxon>Heterobasidion</taxon>
        <taxon>Heterobasidion annosum species complex</taxon>
    </lineage>
</organism>
<evidence type="ECO:0000313" key="9">
    <source>
        <dbReference type="Proteomes" id="UP000030671"/>
    </source>
</evidence>
<keyword evidence="9" id="KW-1185">Reference proteome</keyword>
<dbReference type="AlphaFoldDB" id="W4KJN8"/>
<evidence type="ECO:0000256" key="5">
    <source>
        <dbReference type="ARBA" id="ARBA00023136"/>
    </source>
</evidence>
<proteinExistence type="inferred from homology"/>
<feature type="region of interest" description="Disordered" evidence="6">
    <location>
        <begin position="432"/>
        <end position="464"/>
    </location>
</feature>
<protein>
    <recommendedName>
        <fullName evidence="10">DUF726-domain-containing protein</fullName>
    </recommendedName>
</protein>
<feature type="non-terminal residue" evidence="8">
    <location>
        <position position="1"/>
    </location>
</feature>
<accession>W4KJN8</accession>
<dbReference type="Proteomes" id="UP000030671">
    <property type="component" value="Unassembled WGS sequence"/>
</dbReference>
<evidence type="ECO:0000313" key="8">
    <source>
        <dbReference type="EMBL" id="ETW86067.1"/>
    </source>
</evidence>
<feature type="transmembrane region" description="Helical" evidence="7">
    <location>
        <begin position="139"/>
        <end position="163"/>
    </location>
</feature>
<gene>
    <name evidence="8" type="ORF">HETIRDRAFT_310892</name>
</gene>
<evidence type="ECO:0008006" key="10">
    <source>
        <dbReference type="Google" id="ProtNLM"/>
    </source>
</evidence>
<dbReference type="OrthoDB" id="277931at2759"/>
<keyword evidence="3 7" id="KW-0812">Transmembrane</keyword>
<keyword evidence="4 7" id="KW-1133">Transmembrane helix</keyword>
<evidence type="ECO:0000256" key="6">
    <source>
        <dbReference type="SAM" id="MobiDB-lite"/>
    </source>
</evidence>
<evidence type="ECO:0000256" key="2">
    <source>
        <dbReference type="ARBA" id="ARBA00009824"/>
    </source>
</evidence>
<feature type="compositionally biased region" description="Basic and acidic residues" evidence="6">
    <location>
        <begin position="432"/>
        <end position="442"/>
    </location>
</feature>
<dbReference type="SUPFAM" id="SSF53474">
    <property type="entry name" value="alpha/beta-Hydrolases"/>
    <property type="match status" value="1"/>
</dbReference>
<dbReference type="KEGG" id="hir:HETIRDRAFT_310892"/>
<dbReference type="FunCoup" id="W4KJN8">
    <property type="interactions" value="12"/>
</dbReference>
<evidence type="ECO:0000256" key="4">
    <source>
        <dbReference type="ARBA" id="ARBA00022989"/>
    </source>
</evidence>
<name>W4KJN8_HETIT</name>
<dbReference type="eggNOG" id="KOG2385">
    <property type="taxonomic scope" value="Eukaryota"/>
</dbReference>
<comment type="similarity">
    <text evidence="2">Belongs to the TMCO4 family.</text>
</comment>
<evidence type="ECO:0000256" key="3">
    <source>
        <dbReference type="ARBA" id="ARBA00022692"/>
    </source>
</evidence>
<dbReference type="RefSeq" id="XP_009542849.1">
    <property type="nucleotide sequence ID" value="XM_009544554.1"/>
</dbReference>
<dbReference type="GeneID" id="20669812"/>
<feature type="transmembrane region" description="Helical" evidence="7">
    <location>
        <begin position="100"/>
        <end position="133"/>
    </location>
</feature>
<dbReference type="PANTHER" id="PTHR17920:SF22">
    <property type="entry name" value="DUF726 DOMAIN PROTEIN (AFU_ORTHOLOGUE AFUA_2G12860)"/>
    <property type="match status" value="1"/>
</dbReference>
<evidence type="ECO:0000256" key="7">
    <source>
        <dbReference type="SAM" id="Phobius"/>
    </source>
</evidence>
<evidence type="ECO:0000256" key="1">
    <source>
        <dbReference type="ARBA" id="ARBA00004141"/>
    </source>
</evidence>
<dbReference type="HOGENOM" id="CLU_007407_0_1_1"/>
<dbReference type="InterPro" id="IPR007941">
    <property type="entry name" value="DUF726"/>
</dbReference>
<feature type="transmembrane region" description="Helical" evidence="7">
    <location>
        <begin position="257"/>
        <end position="280"/>
    </location>
</feature>